<evidence type="ECO:0000256" key="6">
    <source>
        <dbReference type="SAM" id="MobiDB-lite"/>
    </source>
</evidence>
<evidence type="ECO:0000259" key="7">
    <source>
        <dbReference type="PROSITE" id="PS50235"/>
    </source>
</evidence>
<accession>A0A1E3QIV6</accession>
<dbReference type="RefSeq" id="XP_018982953.1">
    <property type="nucleotide sequence ID" value="XM_019133048.1"/>
</dbReference>
<dbReference type="PROSITE" id="PS50235">
    <property type="entry name" value="USP_3"/>
    <property type="match status" value="1"/>
</dbReference>
<evidence type="ECO:0000313" key="10">
    <source>
        <dbReference type="Proteomes" id="UP000094336"/>
    </source>
</evidence>
<reference evidence="10" key="1">
    <citation type="submission" date="2016-05" db="EMBL/GenBank/DDBJ databases">
        <title>Comparative genomics of biotechnologically important yeasts.</title>
        <authorList>
            <consortium name="DOE Joint Genome Institute"/>
            <person name="Riley R."/>
            <person name="Haridas S."/>
            <person name="Wolfe K.H."/>
            <person name="Lopes M.R."/>
            <person name="Hittinger C.T."/>
            <person name="Goker M."/>
            <person name="Salamov A."/>
            <person name="Wisecaver J."/>
            <person name="Long T.M."/>
            <person name="Aerts A.L."/>
            <person name="Barry K."/>
            <person name="Choi C."/>
            <person name="Clum A."/>
            <person name="Coughlan A.Y."/>
            <person name="Deshpande S."/>
            <person name="Douglass A.P."/>
            <person name="Hanson S.J."/>
            <person name="Klenk H.-P."/>
            <person name="Labutti K."/>
            <person name="Lapidus A."/>
            <person name="Lindquist E."/>
            <person name="Lipzen A."/>
            <person name="Meier-Kolthoff J.P."/>
            <person name="Ohm R.A."/>
            <person name="Otillar R.P."/>
            <person name="Pangilinan J."/>
            <person name="Peng Y."/>
            <person name="Rokas A."/>
            <person name="Rosa C.A."/>
            <person name="Scheuner C."/>
            <person name="Sibirny A.A."/>
            <person name="Slot J.C."/>
            <person name="Stielow J.B."/>
            <person name="Sun H."/>
            <person name="Kurtzman C.P."/>
            <person name="Blackwell M."/>
            <person name="Grigoriev I.V."/>
            <person name="Jeffries T.W."/>
        </authorList>
    </citation>
    <scope>NUCLEOTIDE SEQUENCE [LARGE SCALE GENOMIC DNA]</scope>
    <source>
        <strain evidence="10">NRRL Y-12698</strain>
    </source>
</reference>
<dbReference type="GeneID" id="30150901"/>
<feature type="compositionally biased region" description="Polar residues" evidence="6">
    <location>
        <begin position="1"/>
        <end position="10"/>
    </location>
</feature>
<dbReference type="OrthoDB" id="289038at2759"/>
<comment type="catalytic activity">
    <reaction evidence="5">
        <text>Thiol-dependent hydrolysis of ester, thioester, amide, peptide and isopeptide bonds formed by the C-terminal Gly of ubiquitin (a 76-residue protein attached to proteins as an intracellular targeting signal).</text>
        <dbReference type="EC" id="3.4.19.12"/>
    </reaction>
</comment>
<dbReference type="SUPFAM" id="SSF57850">
    <property type="entry name" value="RING/U-box"/>
    <property type="match status" value="1"/>
</dbReference>
<feature type="domain" description="UBP-type" evidence="8">
    <location>
        <begin position="65"/>
        <end position="166"/>
    </location>
</feature>
<protein>
    <recommendedName>
        <fullName evidence="5">Ubiquitin carboxyl-terminal hydrolase</fullName>
        <ecNumber evidence="5">3.4.19.12</ecNumber>
    </recommendedName>
</protein>
<dbReference type="Proteomes" id="UP000094336">
    <property type="component" value="Unassembled WGS sequence"/>
</dbReference>
<dbReference type="STRING" id="984486.A0A1E3QIV6"/>
<dbReference type="GO" id="GO:0004843">
    <property type="term" value="F:cysteine-type deubiquitinase activity"/>
    <property type="evidence" value="ECO:0007669"/>
    <property type="project" value="UniProtKB-UniRule"/>
</dbReference>
<dbReference type="GO" id="GO:0016579">
    <property type="term" value="P:protein deubiquitination"/>
    <property type="evidence" value="ECO:0007669"/>
    <property type="project" value="InterPro"/>
</dbReference>
<keyword evidence="5" id="KW-0833">Ubl conjugation pathway</keyword>
<dbReference type="InterPro" id="IPR001394">
    <property type="entry name" value="Peptidase_C19_UCH"/>
</dbReference>
<dbReference type="InterPro" id="IPR001607">
    <property type="entry name" value="Znf_UBP"/>
</dbReference>
<dbReference type="InterPro" id="IPR018200">
    <property type="entry name" value="USP_CS"/>
</dbReference>
<dbReference type="PANTHER" id="PTHR24006:SF937">
    <property type="entry name" value="UBIQUITIN CARBOXYL-TERMINAL HYDROLASE"/>
    <property type="match status" value="1"/>
</dbReference>
<keyword evidence="3" id="KW-0862">Zinc</keyword>
<keyword evidence="5" id="KW-0378">Hydrolase</keyword>
<dbReference type="GO" id="GO:0006508">
    <property type="term" value="P:proteolysis"/>
    <property type="evidence" value="ECO:0007669"/>
    <property type="project" value="UniProtKB-KW"/>
</dbReference>
<dbReference type="EC" id="3.4.19.12" evidence="5"/>
<keyword evidence="5" id="KW-0645">Protease</keyword>
<organism evidence="9 10">
    <name type="scientific">Babjeviella inositovora NRRL Y-12698</name>
    <dbReference type="NCBI Taxonomy" id="984486"/>
    <lineage>
        <taxon>Eukaryota</taxon>
        <taxon>Fungi</taxon>
        <taxon>Dikarya</taxon>
        <taxon>Ascomycota</taxon>
        <taxon>Saccharomycotina</taxon>
        <taxon>Pichiomycetes</taxon>
        <taxon>Serinales incertae sedis</taxon>
        <taxon>Babjeviella</taxon>
    </lineage>
</organism>
<dbReference type="GO" id="GO:0008270">
    <property type="term" value="F:zinc ion binding"/>
    <property type="evidence" value="ECO:0007669"/>
    <property type="project" value="UniProtKB-KW"/>
</dbReference>
<dbReference type="PANTHER" id="PTHR24006">
    <property type="entry name" value="UBIQUITIN CARBOXYL-TERMINAL HYDROLASE"/>
    <property type="match status" value="1"/>
</dbReference>
<dbReference type="GO" id="GO:0005634">
    <property type="term" value="C:nucleus"/>
    <property type="evidence" value="ECO:0007669"/>
    <property type="project" value="TreeGrafter"/>
</dbReference>
<evidence type="ECO:0000256" key="5">
    <source>
        <dbReference type="RuleBase" id="RU366025"/>
    </source>
</evidence>
<gene>
    <name evidence="9" type="ORF">BABINDRAFT_9967</name>
</gene>
<keyword evidence="2 4" id="KW-0863">Zinc-finger</keyword>
<keyword evidence="10" id="KW-1185">Reference proteome</keyword>
<proteinExistence type="inferred from homology"/>
<comment type="similarity">
    <text evidence="5">Belongs to the peptidase C19 family.</text>
</comment>
<dbReference type="InterPro" id="IPR028889">
    <property type="entry name" value="USP"/>
</dbReference>
<dbReference type="Gene3D" id="3.30.40.10">
    <property type="entry name" value="Zinc/RING finger domain, C3HC4 (zinc finger)"/>
    <property type="match status" value="1"/>
</dbReference>
<dbReference type="PROSITE" id="PS50271">
    <property type="entry name" value="ZF_UBP"/>
    <property type="match status" value="1"/>
</dbReference>
<dbReference type="GO" id="GO:0000124">
    <property type="term" value="C:SAGA complex"/>
    <property type="evidence" value="ECO:0007669"/>
    <property type="project" value="EnsemblFungi"/>
</dbReference>
<dbReference type="Pfam" id="PF02148">
    <property type="entry name" value="zf-UBP"/>
    <property type="match status" value="1"/>
</dbReference>
<name>A0A1E3QIV6_9ASCO</name>
<feature type="domain" description="USP" evidence="7">
    <location>
        <begin position="179"/>
        <end position="477"/>
    </location>
</feature>
<dbReference type="InterPro" id="IPR013083">
    <property type="entry name" value="Znf_RING/FYVE/PHD"/>
</dbReference>
<dbReference type="Gene3D" id="3.90.70.10">
    <property type="entry name" value="Cysteine proteinases"/>
    <property type="match status" value="1"/>
</dbReference>
<dbReference type="GO" id="GO:0005829">
    <property type="term" value="C:cytosol"/>
    <property type="evidence" value="ECO:0007669"/>
    <property type="project" value="TreeGrafter"/>
</dbReference>
<dbReference type="InterPro" id="IPR038765">
    <property type="entry name" value="Papain-like_cys_pep_sf"/>
</dbReference>
<evidence type="ECO:0000259" key="8">
    <source>
        <dbReference type="PROSITE" id="PS50271"/>
    </source>
</evidence>
<evidence type="ECO:0000256" key="2">
    <source>
        <dbReference type="ARBA" id="ARBA00022771"/>
    </source>
</evidence>
<dbReference type="PROSITE" id="PS00972">
    <property type="entry name" value="USP_1"/>
    <property type="match status" value="1"/>
</dbReference>
<sequence length="479" mass="52386">MTIARTNTPGKSVPGKTTPGIAAPASTPASAFPRAAFGPCSHLTQVLGTATVRTQFLKQYALGVRVARFVTRGADATTLDHALQAARAATLKCHECALATTLLFLCLQCSYIGCAAHFPRHTDTSGHVFAVDILTGFLKCFKCGDFIGAHDLDANAHDDTNWIVEHSRLPSYKATTGLRGMVNMGATCFISSVLQTLIHNPYVRNHFLAGSHADCCVENCITCCVDEIFTEFYSKSEVNGYGPTRLLTVAWKTKRALAGYSEQDAHEFWQFIVDEIHRARVRDHAKGAHGEVCDCITHSTFRGELQSTTTCGSCGASTVTVDPMLDLSLEIPASRAPTLASCLDKFTAEEHLDVQYPCSRCGERARAISKRLRVQTLPRVFGVQLKRFEHNGASTKIETHVAFPLFVDLAPYTLAGETATYELFALVVHIGSVLTGHYISVIKSQGQWFRLDDSMVALVTEKEVLLMKAYLLFYAVHVV</sequence>
<dbReference type="PROSITE" id="PS00973">
    <property type="entry name" value="USP_2"/>
    <property type="match status" value="1"/>
</dbReference>
<dbReference type="Pfam" id="PF00443">
    <property type="entry name" value="UCH"/>
    <property type="match status" value="1"/>
</dbReference>
<evidence type="ECO:0000256" key="3">
    <source>
        <dbReference type="ARBA" id="ARBA00022833"/>
    </source>
</evidence>
<keyword evidence="1" id="KW-0479">Metal-binding</keyword>
<evidence type="ECO:0000313" key="9">
    <source>
        <dbReference type="EMBL" id="ODQ77625.1"/>
    </source>
</evidence>
<evidence type="ECO:0000256" key="4">
    <source>
        <dbReference type="PROSITE-ProRule" id="PRU00502"/>
    </source>
</evidence>
<dbReference type="InterPro" id="IPR050164">
    <property type="entry name" value="Peptidase_C19"/>
</dbReference>
<dbReference type="EMBL" id="KV454439">
    <property type="protein sequence ID" value="ODQ77625.1"/>
    <property type="molecule type" value="Genomic_DNA"/>
</dbReference>
<feature type="region of interest" description="Disordered" evidence="6">
    <location>
        <begin position="1"/>
        <end position="27"/>
    </location>
</feature>
<keyword evidence="5" id="KW-0788">Thiol protease</keyword>
<dbReference type="AlphaFoldDB" id="A0A1E3QIV6"/>
<dbReference type="SUPFAM" id="SSF54001">
    <property type="entry name" value="Cysteine proteinases"/>
    <property type="match status" value="1"/>
</dbReference>
<evidence type="ECO:0000256" key="1">
    <source>
        <dbReference type="ARBA" id="ARBA00022723"/>
    </source>
</evidence>